<gene>
    <name evidence="2" type="ORF">Pfra01_001670000</name>
</gene>
<protein>
    <submittedName>
        <fullName evidence="2">Unnamed protein product</fullName>
    </submittedName>
</protein>
<feature type="region of interest" description="Disordered" evidence="1">
    <location>
        <begin position="312"/>
        <end position="334"/>
    </location>
</feature>
<keyword evidence="3" id="KW-1185">Reference proteome</keyword>
<organism evidence="2 3">
    <name type="scientific">Phytophthora fragariaefolia</name>
    <dbReference type="NCBI Taxonomy" id="1490495"/>
    <lineage>
        <taxon>Eukaryota</taxon>
        <taxon>Sar</taxon>
        <taxon>Stramenopiles</taxon>
        <taxon>Oomycota</taxon>
        <taxon>Peronosporomycetes</taxon>
        <taxon>Peronosporales</taxon>
        <taxon>Peronosporaceae</taxon>
        <taxon>Phytophthora</taxon>
    </lineage>
</organism>
<proteinExistence type="predicted"/>
<dbReference type="Proteomes" id="UP001165121">
    <property type="component" value="Unassembled WGS sequence"/>
</dbReference>
<evidence type="ECO:0000313" key="3">
    <source>
        <dbReference type="Proteomes" id="UP001165121"/>
    </source>
</evidence>
<reference evidence="2" key="1">
    <citation type="submission" date="2023-04" db="EMBL/GenBank/DDBJ databases">
        <title>Phytophthora fragariaefolia NBRC 109709.</title>
        <authorList>
            <person name="Ichikawa N."/>
            <person name="Sato H."/>
            <person name="Tonouchi N."/>
        </authorList>
    </citation>
    <scope>NUCLEOTIDE SEQUENCE</scope>
    <source>
        <strain evidence="2">NBRC 109709</strain>
    </source>
</reference>
<dbReference type="AlphaFoldDB" id="A0A9W6XV63"/>
<comment type="caution">
    <text evidence="2">The sequence shown here is derived from an EMBL/GenBank/DDBJ whole genome shotgun (WGS) entry which is preliminary data.</text>
</comment>
<accession>A0A9W6XV63</accession>
<feature type="compositionally biased region" description="Basic and acidic residues" evidence="1">
    <location>
        <begin position="320"/>
        <end position="334"/>
    </location>
</feature>
<feature type="region of interest" description="Disordered" evidence="1">
    <location>
        <begin position="251"/>
        <end position="291"/>
    </location>
</feature>
<dbReference type="OrthoDB" id="100013at2759"/>
<evidence type="ECO:0000313" key="2">
    <source>
        <dbReference type="EMBL" id="GMF45946.1"/>
    </source>
</evidence>
<evidence type="ECO:0000256" key="1">
    <source>
        <dbReference type="SAM" id="MobiDB-lite"/>
    </source>
</evidence>
<feature type="compositionally biased region" description="Basic and acidic residues" evidence="1">
    <location>
        <begin position="273"/>
        <end position="291"/>
    </location>
</feature>
<dbReference type="EMBL" id="BSXT01001896">
    <property type="protein sequence ID" value="GMF45946.1"/>
    <property type="molecule type" value="Genomic_DNA"/>
</dbReference>
<sequence length="334" mass="37091">MPKISMKVAQAVKIPSDTVSVKSVHKGIIATASGSAQAPEAAVIVERSMTLKTSNTSKVTKNAESFNIVHASTKSNKPKFSHTTDVQLRAMVEWLEIPANYKIITGQAATGRSVAHGIGVTKIEGFGRMANVWRAVEPLSHTTIPEQEDHDVDWGDEDDVSLPGNLEVSRAPDADSDDTMRSKIFWEGAGNCPSLIVIGWMMRTSSGLKCDTWSVWRVCGGWRSSRPLWMRLVALDDESVLDELNMLLPRSDDTVYDPDQNPKDEPIPPNEIRYPEQRRGMDNDSPNDKFLNELLHPGQIVSPWTYGHSCTYAPNIQDPSEYRLTESSDQEQAR</sequence>
<name>A0A9W6XV63_9STRA</name>